<evidence type="ECO:0000313" key="10">
    <source>
        <dbReference type="Proteomes" id="UP000177159"/>
    </source>
</evidence>
<comment type="caution">
    <text evidence="9">The sequence shown here is derived from an EMBL/GenBank/DDBJ whole genome shotgun (WGS) entry which is preliminary data.</text>
</comment>
<dbReference type="InterPro" id="IPR014721">
    <property type="entry name" value="Ribsml_uS5_D2-typ_fold_subgr"/>
</dbReference>
<sequence length="160" mass="17277">MARDQRIAKDGIEEKVLLIRRISKKTTGGNYISFSTLVVVGDKKGRVGLGVGRGLEVPQAIKKGISRARKHMINVPVYESTVPHDIKTKFKAASIILYPAPKGAGLKVGSVVRSILSLAGITNASGKILGSRNQINNAYAVMKALRQLKPRPAVKKNNHT</sequence>
<dbReference type="AlphaFoldDB" id="A0A1F7GVL9"/>
<dbReference type="GO" id="GO:0005840">
    <property type="term" value="C:ribosome"/>
    <property type="evidence" value="ECO:0007669"/>
    <property type="project" value="UniProtKB-KW"/>
</dbReference>
<evidence type="ECO:0000313" key="9">
    <source>
        <dbReference type="EMBL" id="OGK23049.1"/>
    </source>
</evidence>
<dbReference type="GO" id="GO:1990904">
    <property type="term" value="C:ribonucleoprotein complex"/>
    <property type="evidence" value="ECO:0007669"/>
    <property type="project" value="UniProtKB-UniRule"/>
</dbReference>
<dbReference type="Proteomes" id="UP000177159">
    <property type="component" value="Unassembled WGS sequence"/>
</dbReference>
<evidence type="ECO:0000256" key="7">
    <source>
        <dbReference type="RuleBase" id="RU003823"/>
    </source>
</evidence>
<evidence type="ECO:0000256" key="6">
    <source>
        <dbReference type="PROSITE-ProRule" id="PRU00268"/>
    </source>
</evidence>
<dbReference type="InterPro" id="IPR000851">
    <property type="entry name" value="Ribosomal_uS5"/>
</dbReference>
<dbReference type="GO" id="GO:0003723">
    <property type="term" value="F:RNA binding"/>
    <property type="evidence" value="ECO:0007669"/>
    <property type="project" value="InterPro"/>
</dbReference>
<dbReference type="SUPFAM" id="SSF54211">
    <property type="entry name" value="Ribosomal protein S5 domain 2-like"/>
    <property type="match status" value="1"/>
</dbReference>
<evidence type="ECO:0000256" key="3">
    <source>
        <dbReference type="ARBA" id="ARBA00023274"/>
    </source>
</evidence>
<dbReference type="InterPro" id="IPR013810">
    <property type="entry name" value="Ribosomal_uS5_N"/>
</dbReference>
<dbReference type="Gene3D" id="3.30.160.20">
    <property type="match status" value="1"/>
</dbReference>
<dbReference type="InterPro" id="IPR005324">
    <property type="entry name" value="Ribosomal_uS5_C"/>
</dbReference>
<organism evidence="9 10">
    <name type="scientific">Candidatus Roizmanbacteria bacterium RIFCSPHIGHO2_02_FULL_37_24</name>
    <dbReference type="NCBI Taxonomy" id="1802037"/>
    <lineage>
        <taxon>Bacteria</taxon>
        <taxon>Candidatus Roizmaniibacteriota</taxon>
    </lineage>
</organism>
<dbReference type="Pfam" id="PF00333">
    <property type="entry name" value="Ribosomal_S5"/>
    <property type="match status" value="1"/>
</dbReference>
<evidence type="ECO:0000256" key="1">
    <source>
        <dbReference type="ARBA" id="ARBA00008945"/>
    </source>
</evidence>
<protein>
    <recommendedName>
        <fullName evidence="4">Small ribosomal subunit protein uS5</fullName>
    </recommendedName>
    <alternativeName>
        <fullName evidence="5">30S ribosomal protein S5</fullName>
    </alternativeName>
</protein>
<keyword evidence="2 6" id="KW-0689">Ribosomal protein</keyword>
<evidence type="ECO:0000256" key="5">
    <source>
        <dbReference type="ARBA" id="ARBA00035519"/>
    </source>
</evidence>
<dbReference type="InterPro" id="IPR020568">
    <property type="entry name" value="Ribosomal_Su5_D2-typ_SF"/>
</dbReference>
<dbReference type="FunFam" id="3.30.230.10:FF:000002">
    <property type="entry name" value="30S ribosomal protein S5"/>
    <property type="match status" value="1"/>
</dbReference>
<dbReference type="GO" id="GO:0005737">
    <property type="term" value="C:cytoplasm"/>
    <property type="evidence" value="ECO:0007669"/>
    <property type="project" value="UniProtKB-ARBA"/>
</dbReference>
<reference evidence="9 10" key="1">
    <citation type="journal article" date="2016" name="Nat. Commun.">
        <title>Thousands of microbial genomes shed light on interconnected biogeochemical processes in an aquifer system.</title>
        <authorList>
            <person name="Anantharaman K."/>
            <person name="Brown C.T."/>
            <person name="Hug L.A."/>
            <person name="Sharon I."/>
            <person name="Castelle C.J."/>
            <person name="Probst A.J."/>
            <person name="Thomas B.C."/>
            <person name="Singh A."/>
            <person name="Wilkins M.J."/>
            <person name="Karaoz U."/>
            <person name="Brodie E.L."/>
            <person name="Williams K.H."/>
            <person name="Hubbard S.S."/>
            <person name="Banfield J.F."/>
        </authorList>
    </citation>
    <scope>NUCLEOTIDE SEQUENCE [LARGE SCALE GENOMIC DNA]</scope>
</reference>
<dbReference type="GO" id="GO:0003735">
    <property type="term" value="F:structural constituent of ribosome"/>
    <property type="evidence" value="ECO:0007669"/>
    <property type="project" value="UniProtKB-UniRule"/>
</dbReference>
<comment type="similarity">
    <text evidence="1 7">Belongs to the universal ribosomal protein uS5 family.</text>
</comment>
<dbReference type="GO" id="GO:0006412">
    <property type="term" value="P:translation"/>
    <property type="evidence" value="ECO:0007669"/>
    <property type="project" value="InterPro"/>
</dbReference>
<dbReference type="SUPFAM" id="SSF54768">
    <property type="entry name" value="dsRNA-binding domain-like"/>
    <property type="match status" value="1"/>
</dbReference>
<proteinExistence type="inferred from homology"/>
<dbReference type="EMBL" id="MFZM01000028">
    <property type="protein sequence ID" value="OGK23049.1"/>
    <property type="molecule type" value="Genomic_DNA"/>
</dbReference>
<name>A0A1F7GVL9_9BACT</name>
<accession>A0A1F7GVL9</accession>
<feature type="domain" description="S5 DRBM" evidence="8">
    <location>
        <begin position="12"/>
        <end position="75"/>
    </location>
</feature>
<evidence type="ECO:0000256" key="2">
    <source>
        <dbReference type="ARBA" id="ARBA00022980"/>
    </source>
</evidence>
<keyword evidence="3 6" id="KW-0687">Ribonucleoprotein</keyword>
<dbReference type="Pfam" id="PF03719">
    <property type="entry name" value="Ribosomal_S5_C"/>
    <property type="match status" value="1"/>
</dbReference>
<dbReference type="PANTHER" id="PTHR48277:SF1">
    <property type="entry name" value="MITOCHONDRIAL RIBOSOMAL PROTEIN S5"/>
    <property type="match status" value="1"/>
</dbReference>
<gene>
    <name evidence="9" type="ORF">A3C24_00180</name>
</gene>
<evidence type="ECO:0000259" key="8">
    <source>
        <dbReference type="PROSITE" id="PS50881"/>
    </source>
</evidence>
<dbReference type="Gene3D" id="3.30.230.10">
    <property type="match status" value="1"/>
</dbReference>
<dbReference type="PROSITE" id="PS50881">
    <property type="entry name" value="S5_DSRBD"/>
    <property type="match status" value="1"/>
</dbReference>
<dbReference type="PANTHER" id="PTHR48277">
    <property type="entry name" value="MITOCHONDRIAL RIBOSOMAL PROTEIN S5"/>
    <property type="match status" value="1"/>
</dbReference>
<evidence type="ECO:0000256" key="4">
    <source>
        <dbReference type="ARBA" id="ARBA00035255"/>
    </source>
</evidence>